<sequence length="232" mass="24856">MLESQKVAGRPEVTEAASSLTGGVELVADAGTNETPQSGARRGRRKAPVPAGADLSLDPVPCVGTFDERCRKAVEVASMAFTCTGSWVAFYREILGVEGIVVQLFPAELERRRFFGTPQFIAVQEMLAGMRSEDTSKSDAAEPEQMITIRIPRSLHLSLQAESAECNLSINKLAISKLLVPADPRFVPEQVGNIRGRKPGEQGKAVKQGLVKQGLVMQAKVKANATGQPNLG</sequence>
<dbReference type="OrthoDB" id="268431at2"/>
<dbReference type="RefSeq" id="WP_145274799.1">
    <property type="nucleotide sequence ID" value="NZ_CP036272.1"/>
</dbReference>
<name>A0A517SY79_9BACT</name>
<evidence type="ECO:0000313" key="3">
    <source>
        <dbReference type="Proteomes" id="UP000315003"/>
    </source>
</evidence>
<proteinExistence type="predicted"/>
<dbReference type="Proteomes" id="UP000315003">
    <property type="component" value="Chromosome"/>
</dbReference>
<feature type="region of interest" description="Disordered" evidence="1">
    <location>
        <begin position="1"/>
        <end position="52"/>
    </location>
</feature>
<dbReference type="AlphaFoldDB" id="A0A517SY79"/>
<evidence type="ECO:0000313" key="2">
    <source>
        <dbReference type="EMBL" id="QDT61104.1"/>
    </source>
</evidence>
<evidence type="ECO:0008006" key="4">
    <source>
        <dbReference type="Google" id="ProtNLM"/>
    </source>
</evidence>
<accession>A0A517SY79</accession>
<organism evidence="2 3">
    <name type="scientific">Stieleria bergensis</name>
    <dbReference type="NCBI Taxonomy" id="2528025"/>
    <lineage>
        <taxon>Bacteria</taxon>
        <taxon>Pseudomonadati</taxon>
        <taxon>Planctomycetota</taxon>
        <taxon>Planctomycetia</taxon>
        <taxon>Pirellulales</taxon>
        <taxon>Pirellulaceae</taxon>
        <taxon>Stieleria</taxon>
    </lineage>
</organism>
<reference evidence="2 3" key="1">
    <citation type="submission" date="2019-02" db="EMBL/GenBank/DDBJ databases">
        <title>Deep-cultivation of Planctomycetes and their phenomic and genomic characterization uncovers novel biology.</title>
        <authorList>
            <person name="Wiegand S."/>
            <person name="Jogler M."/>
            <person name="Boedeker C."/>
            <person name="Pinto D."/>
            <person name="Vollmers J."/>
            <person name="Rivas-Marin E."/>
            <person name="Kohn T."/>
            <person name="Peeters S.H."/>
            <person name="Heuer A."/>
            <person name="Rast P."/>
            <person name="Oberbeckmann S."/>
            <person name="Bunk B."/>
            <person name="Jeske O."/>
            <person name="Meyerdierks A."/>
            <person name="Storesund J.E."/>
            <person name="Kallscheuer N."/>
            <person name="Luecker S."/>
            <person name="Lage O.M."/>
            <person name="Pohl T."/>
            <person name="Merkel B.J."/>
            <person name="Hornburger P."/>
            <person name="Mueller R.-W."/>
            <person name="Bruemmer F."/>
            <person name="Labrenz M."/>
            <person name="Spormann A.M."/>
            <person name="Op den Camp H."/>
            <person name="Overmann J."/>
            <person name="Amann R."/>
            <person name="Jetten M.S.M."/>
            <person name="Mascher T."/>
            <person name="Medema M.H."/>
            <person name="Devos D.P."/>
            <person name="Kaster A.-K."/>
            <person name="Ovreas L."/>
            <person name="Rohde M."/>
            <person name="Galperin M.Y."/>
            <person name="Jogler C."/>
        </authorList>
    </citation>
    <scope>NUCLEOTIDE SEQUENCE [LARGE SCALE GENOMIC DNA]</scope>
    <source>
        <strain evidence="2 3">SV_7m_r</strain>
    </source>
</reference>
<dbReference type="EMBL" id="CP036272">
    <property type="protein sequence ID" value="QDT61104.1"/>
    <property type="molecule type" value="Genomic_DNA"/>
</dbReference>
<gene>
    <name evidence="2" type="ORF">SV7mr_36350</name>
</gene>
<protein>
    <recommendedName>
        <fullName evidence="4">HicB family protein</fullName>
    </recommendedName>
</protein>
<evidence type="ECO:0000256" key="1">
    <source>
        <dbReference type="SAM" id="MobiDB-lite"/>
    </source>
</evidence>
<keyword evidence="3" id="KW-1185">Reference proteome</keyword>